<reference evidence="2 3" key="1">
    <citation type="submission" date="2024-07" db="EMBL/GenBank/DDBJ databases">
        <title>Marimonas sp.nov., isolated from tidal-flat sediment.</title>
        <authorList>
            <person name="Jayan J.N."/>
            <person name="Lee S.S."/>
        </authorList>
    </citation>
    <scope>NUCLEOTIDE SEQUENCE [LARGE SCALE GENOMIC DNA]</scope>
    <source>
        <strain evidence="2 3">MJW-29</strain>
    </source>
</reference>
<protein>
    <submittedName>
        <fullName evidence="2">1-acyl-sn-glycerol-3-phosphate acyltransferase</fullName>
    </submittedName>
</protein>
<proteinExistence type="predicted"/>
<sequence>MKQRHTDPGQPLYRNNDHNPLDELLRARLRIPEGADMRLALLRRTLEGVDLVNRAAFGKPFFALRETEKILVDLGGRTGHELLSTLLEMNGGTRIRSHGLENVPAQGPVVIGSTHPIGTFDFVAHAGALLEHRPDLKVVAGREAERFLGRELIIAVDLDRNDRVMTARQTRAGMLAHLKDGGALLVFGSGRVPRMENGLLVEPPWRTGVTRTSAETGAPIIPASTDMRNSHHYYRTRRLAALVSGGNDEFGRRVASLRYVSELIAKLGGTYDVHYGPMVPAGTAPLALKALAEGLVPGLYRI</sequence>
<keyword evidence="2" id="KW-0012">Acyltransferase</keyword>
<dbReference type="GO" id="GO:0016746">
    <property type="term" value="F:acyltransferase activity"/>
    <property type="evidence" value="ECO:0007669"/>
    <property type="project" value="UniProtKB-KW"/>
</dbReference>
<evidence type="ECO:0000313" key="3">
    <source>
        <dbReference type="Proteomes" id="UP001556098"/>
    </source>
</evidence>
<dbReference type="InterPro" id="IPR002123">
    <property type="entry name" value="Plipid/glycerol_acylTrfase"/>
</dbReference>
<dbReference type="Pfam" id="PF01553">
    <property type="entry name" value="Acyltransferase"/>
    <property type="match status" value="1"/>
</dbReference>
<dbReference type="Proteomes" id="UP001556098">
    <property type="component" value="Unassembled WGS sequence"/>
</dbReference>
<keyword evidence="3" id="KW-1185">Reference proteome</keyword>
<comment type="caution">
    <text evidence="2">The sequence shown here is derived from an EMBL/GenBank/DDBJ whole genome shotgun (WGS) entry which is preliminary data.</text>
</comment>
<dbReference type="RefSeq" id="WP_367879510.1">
    <property type="nucleotide sequence ID" value="NZ_JBFNXX010000021.1"/>
</dbReference>
<accession>A0ABV3RTG1</accession>
<feature type="domain" description="Phospholipid/glycerol acyltransferase" evidence="1">
    <location>
        <begin position="94"/>
        <end position="224"/>
    </location>
</feature>
<evidence type="ECO:0000259" key="1">
    <source>
        <dbReference type="Pfam" id="PF01553"/>
    </source>
</evidence>
<keyword evidence="2" id="KW-0808">Transferase</keyword>
<gene>
    <name evidence="2" type="ORF">AB2B41_19570</name>
</gene>
<name>A0ABV3RTG1_9RHOB</name>
<dbReference type="EMBL" id="JBFNXX010000021">
    <property type="protein sequence ID" value="MEW9921812.1"/>
    <property type="molecule type" value="Genomic_DNA"/>
</dbReference>
<organism evidence="2 3">
    <name type="scientific">Sulfitobacter sediminis</name>
    <dbReference type="NCBI Taxonomy" id="3234186"/>
    <lineage>
        <taxon>Bacteria</taxon>
        <taxon>Pseudomonadati</taxon>
        <taxon>Pseudomonadota</taxon>
        <taxon>Alphaproteobacteria</taxon>
        <taxon>Rhodobacterales</taxon>
        <taxon>Roseobacteraceae</taxon>
        <taxon>Sulfitobacter</taxon>
    </lineage>
</organism>
<evidence type="ECO:0000313" key="2">
    <source>
        <dbReference type="EMBL" id="MEW9921812.1"/>
    </source>
</evidence>